<dbReference type="EMBL" id="ML004470">
    <property type="protein sequence ID" value="RKP29961.1"/>
    <property type="molecule type" value="Genomic_DNA"/>
</dbReference>
<dbReference type="Gene3D" id="3.30.70.2740">
    <property type="match status" value="1"/>
</dbReference>
<sequence length="402" mass="44250">MSILRGCRSYVTGAIELAVLYSQAKSNNVTKETDAATADRFTSPLVAVDFSRYATDAEFQQALELFEQIVGKDQITSDEAIVLDHADSFFSTHHHRSRTSTVNADEMDAVVQAGVGWKELDEYLLDSDATRHLMFGPEPGIGAKIDGMRPRNSAAGYDLTRLFIGSEGTLGIVTEITLKLHPWHVKELVAVATFPNIKNAASAAQHIIARSGVQPNAVELVNETTMSFVNASGVSENKFLEKTSLLLKAVTTHHSVTFEALKSEDDNEVLWSARRADKDDVRLWTTDFAVPISKMTALISETNDDLNALGFRDCFSVLDHVGDGNYHFLLLYNSGEYAKMKAVHGVGVGKRAYLEPELGQTAVDLMRHVKFSLNQRAILNPEKIFKIDPGKNLDALMDGGMR</sequence>
<reference evidence="8" key="1">
    <citation type="journal article" date="2018" name="Nat. Microbiol.">
        <title>Leveraging single-cell genomics to expand the fungal tree of life.</title>
        <authorList>
            <person name="Ahrendt S.R."/>
            <person name="Quandt C.A."/>
            <person name="Ciobanu D."/>
            <person name="Clum A."/>
            <person name="Salamov A."/>
            <person name="Andreopoulos B."/>
            <person name="Cheng J.F."/>
            <person name="Woyke T."/>
            <person name="Pelin A."/>
            <person name="Henrissat B."/>
            <person name="Reynolds N.K."/>
            <person name="Benny G.L."/>
            <person name="Smith M.E."/>
            <person name="James T.Y."/>
            <person name="Grigoriev I.V."/>
        </authorList>
    </citation>
    <scope>NUCLEOTIDE SEQUENCE [LARGE SCALE GENOMIC DNA]</scope>
    <source>
        <strain evidence="8">Baker2002</strain>
    </source>
</reference>
<evidence type="ECO:0000256" key="1">
    <source>
        <dbReference type="ARBA" id="ARBA00001974"/>
    </source>
</evidence>
<name>A0A4P9ZCW6_9ASCO</name>
<keyword evidence="5" id="KW-0560">Oxidoreductase</keyword>
<accession>A0A4P9ZCW6</accession>
<keyword evidence="8" id="KW-1185">Reference proteome</keyword>
<dbReference type="InterPro" id="IPR004113">
    <property type="entry name" value="FAD-bd_oxidored_4_C"/>
</dbReference>
<dbReference type="Proteomes" id="UP000268321">
    <property type="component" value="Unassembled WGS sequence"/>
</dbReference>
<dbReference type="GO" id="GO:0005739">
    <property type="term" value="C:mitochondrion"/>
    <property type="evidence" value="ECO:0007669"/>
    <property type="project" value="TreeGrafter"/>
</dbReference>
<dbReference type="Gene3D" id="3.30.465.10">
    <property type="match status" value="1"/>
</dbReference>
<keyword evidence="4" id="KW-0274">FAD</keyword>
<organism evidence="7 8">
    <name type="scientific">Metschnikowia bicuspidata</name>
    <dbReference type="NCBI Taxonomy" id="27322"/>
    <lineage>
        <taxon>Eukaryota</taxon>
        <taxon>Fungi</taxon>
        <taxon>Dikarya</taxon>
        <taxon>Ascomycota</taxon>
        <taxon>Saccharomycotina</taxon>
        <taxon>Pichiomycetes</taxon>
        <taxon>Metschnikowiaceae</taxon>
        <taxon>Metschnikowia</taxon>
    </lineage>
</organism>
<dbReference type="InterPro" id="IPR016171">
    <property type="entry name" value="Vanillyl_alc_oxidase_C-sub2"/>
</dbReference>
<feature type="domain" description="FAD-binding oxidoreductase/transferase type 4 C-terminal" evidence="6">
    <location>
        <begin position="188"/>
        <end position="341"/>
    </location>
</feature>
<comment type="similarity">
    <text evidence="2">Belongs to the FAD-binding oxidoreductase/transferase type 4 family.</text>
</comment>
<comment type="cofactor">
    <cofactor evidence="1">
        <name>FAD</name>
        <dbReference type="ChEBI" id="CHEBI:57692"/>
    </cofactor>
</comment>
<dbReference type="GO" id="GO:0050660">
    <property type="term" value="F:flavin adenine dinucleotide binding"/>
    <property type="evidence" value="ECO:0007669"/>
    <property type="project" value="InterPro"/>
</dbReference>
<evidence type="ECO:0000256" key="4">
    <source>
        <dbReference type="ARBA" id="ARBA00022827"/>
    </source>
</evidence>
<dbReference type="Pfam" id="PF02913">
    <property type="entry name" value="FAD-oxidase_C"/>
    <property type="match status" value="1"/>
</dbReference>
<evidence type="ECO:0000313" key="8">
    <source>
        <dbReference type="Proteomes" id="UP000268321"/>
    </source>
</evidence>
<dbReference type="InterPro" id="IPR016164">
    <property type="entry name" value="FAD-linked_Oxase-like_C"/>
</dbReference>
<dbReference type="InterPro" id="IPR016169">
    <property type="entry name" value="FAD-bd_PCMH_sub2"/>
</dbReference>
<proteinExistence type="inferred from homology"/>
<dbReference type="PANTHER" id="PTHR11748">
    <property type="entry name" value="D-LACTATE DEHYDROGENASE"/>
    <property type="match status" value="1"/>
</dbReference>
<dbReference type="OrthoDB" id="7786253at2759"/>
<dbReference type="GO" id="GO:0004458">
    <property type="term" value="F:D-lactate dehydrogenase (cytochrome) activity"/>
    <property type="evidence" value="ECO:0007669"/>
    <property type="project" value="TreeGrafter"/>
</dbReference>
<dbReference type="PANTHER" id="PTHR11748:SF111">
    <property type="entry name" value="D-LACTATE DEHYDROGENASE, MITOCHONDRIAL-RELATED"/>
    <property type="match status" value="1"/>
</dbReference>
<dbReference type="SUPFAM" id="SSF55103">
    <property type="entry name" value="FAD-linked oxidases, C-terminal domain"/>
    <property type="match status" value="1"/>
</dbReference>
<dbReference type="GO" id="GO:0008720">
    <property type="term" value="F:D-lactate dehydrogenase (NAD+) activity"/>
    <property type="evidence" value="ECO:0007669"/>
    <property type="project" value="TreeGrafter"/>
</dbReference>
<dbReference type="InterPro" id="IPR036318">
    <property type="entry name" value="FAD-bd_PCMH-like_sf"/>
</dbReference>
<evidence type="ECO:0000313" key="7">
    <source>
        <dbReference type="EMBL" id="RKP29961.1"/>
    </source>
</evidence>
<dbReference type="AlphaFoldDB" id="A0A4P9ZCW6"/>
<dbReference type="Gene3D" id="1.10.45.10">
    <property type="entry name" value="Vanillyl-alcohol Oxidase, Chain A, domain 4"/>
    <property type="match status" value="1"/>
</dbReference>
<keyword evidence="3" id="KW-0285">Flavoprotein</keyword>
<evidence type="ECO:0000256" key="5">
    <source>
        <dbReference type="ARBA" id="ARBA00023002"/>
    </source>
</evidence>
<protein>
    <submittedName>
        <fullName evidence="7">FAD-linked oxidase-like protein</fullName>
    </submittedName>
</protein>
<gene>
    <name evidence="7" type="ORF">METBISCDRAFT_23783</name>
</gene>
<evidence type="ECO:0000256" key="3">
    <source>
        <dbReference type="ARBA" id="ARBA00022630"/>
    </source>
</evidence>
<dbReference type="SUPFAM" id="SSF56176">
    <property type="entry name" value="FAD-binding/transporter-associated domain-like"/>
    <property type="match status" value="1"/>
</dbReference>
<evidence type="ECO:0000256" key="2">
    <source>
        <dbReference type="ARBA" id="ARBA00008000"/>
    </source>
</evidence>
<dbReference type="GO" id="GO:1903457">
    <property type="term" value="P:lactate catabolic process"/>
    <property type="evidence" value="ECO:0007669"/>
    <property type="project" value="TreeGrafter"/>
</dbReference>
<evidence type="ECO:0000259" key="6">
    <source>
        <dbReference type="Pfam" id="PF02913"/>
    </source>
</evidence>